<name>A0A0C5CQA8_HEYCO</name>
<reference evidence="4" key="2">
    <citation type="submission" date="2015-01" db="EMBL/GenBank/DDBJ databases">
        <title>Comparative genome analysis of Bacillus coagulans HM-08, Clostridium butyricum HM-68, Bacillus subtilis HM-66 and Bacillus paralicheniformis BL-09.</title>
        <authorList>
            <person name="Zhang H."/>
        </authorList>
    </citation>
    <scope>NUCLEOTIDE SEQUENCE [LARGE SCALE GENOMIC DNA]</scope>
    <source>
        <strain evidence="4">HM-08</strain>
    </source>
</reference>
<dbReference type="PATRIC" id="fig|1398.24.peg.2531"/>
<evidence type="ECO:0000313" key="4">
    <source>
        <dbReference type="Proteomes" id="UP000032024"/>
    </source>
</evidence>
<protein>
    <submittedName>
        <fullName evidence="3">Uncharacterized protein</fullName>
    </submittedName>
</protein>
<evidence type="ECO:0000313" key="3">
    <source>
        <dbReference type="EMBL" id="KWZ77233.1"/>
    </source>
</evidence>
<proteinExistence type="predicted"/>
<accession>A0A0C5CQA8</accession>
<dbReference type="EMBL" id="LRPN01000177">
    <property type="protein sequence ID" value="KWZ77233.1"/>
    <property type="molecule type" value="Genomic_DNA"/>
</dbReference>
<reference evidence="3" key="4">
    <citation type="submission" date="2016-01" db="EMBL/GenBank/DDBJ databases">
        <authorList>
            <person name="Oliw E.H."/>
        </authorList>
    </citation>
    <scope>NUCLEOTIDE SEQUENCE [LARGE SCALE GENOMIC DNA]</scope>
    <source>
        <strain evidence="3">GED7749B</strain>
    </source>
</reference>
<dbReference type="Proteomes" id="UP000070376">
    <property type="component" value="Unassembled WGS sequence"/>
</dbReference>
<gene>
    <name evidence="3" type="ORF">HMPREF3213_03422</name>
    <name evidence="2" type="ORF">SB48_HM08orf04444</name>
</gene>
<evidence type="ECO:0000313" key="2">
    <source>
        <dbReference type="EMBL" id="AJO23582.1"/>
    </source>
</evidence>
<feature type="region of interest" description="Disordered" evidence="1">
    <location>
        <begin position="1"/>
        <end position="40"/>
    </location>
</feature>
<evidence type="ECO:0000256" key="1">
    <source>
        <dbReference type="SAM" id="MobiDB-lite"/>
    </source>
</evidence>
<dbReference type="Proteomes" id="UP000032024">
    <property type="component" value="Chromosome"/>
</dbReference>
<dbReference type="EMBL" id="CP010525">
    <property type="protein sequence ID" value="AJO23582.1"/>
    <property type="molecule type" value="Genomic_DNA"/>
</dbReference>
<reference evidence="2" key="1">
    <citation type="submission" date="2015-01" db="EMBL/GenBank/DDBJ databases">
        <title>Comparative genome analysis of Bacillus coagulans HM-08, Clostridium butyricum HM-68, Bacillus subtilis HM-66 and Bacillus licheniformis BL-09.</title>
        <authorList>
            <person name="Zhang H."/>
        </authorList>
    </citation>
    <scope>NUCLEOTIDE SEQUENCE [LARGE SCALE GENOMIC DNA]</scope>
    <source>
        <strain evidence="2">HM-08</strain>
    </source>
</reference>
<keyword evidence="4" id="KW-1185">Reference proteome</keyword>
<evidence type="ECO:0000313" key="5">
    <source>
        <dbReference type="Proteomes" id="UP000070376"/>
    </source>
</evidence>
<organism evidence="3 5">
    <name type="scientific">Heyndrickxia coagulans</name>
    <name type="common">Weizmannia coagulans</name>
    <dbReference type="NCBI Taxonomy" id="1398"/>
    <lineage>
        <taxon>Bacteria</taxon>
        <taxon>Bacillati</taxon>
        <taxon>Bacillota</taxon>
        <taxon>Bacilli</taxon>
        <taxon>Bacillales</taxon>
        <taxon>Bacillaceae</taxon>
        <taxon>Heyndrickxia</taxon>
    </lineage>
</organism>
<reference evidence="5" key="3">
    <citation type="submission" date="2016-01" db="EMBL/GenBank/DDBJ databases">
        <authorList>
            <person name="Mitreva M."/>
            <person name="Pepin K.H."/>
            <person name="Mihindukulasuriya K.A."/>
            <person name="Fulton R."/>
            <person name="Fronick C."/>
            <person name="O'Laughlin M."/>
            <person name="Miner T."/>
            <person name="Herter B."/>
            <person name="Rosa B.A."/>
            <person name="Cordes M."/>
            <person name="Tomlinson C."/>
            <person name="Wollam A."/>
            <person name="Palsikar V.B."/>
            <person name="Mardis E.R."/>
            <person name="Wilson R.K."/>
        </authorList>
    </citation>
    <scope>NUCLEOTIDE SEQUENCE [LARGE SCALE GENOMIC DNA]</scope>
    <source>
        <strain evidence="5">GED7749B</strain>
    </source>
</reference>
<dbReference type="STRING" id="1398.AB434_2514"/>
<dbReference type="AlphaFoldDB" id="A0A0C5CQA8"/>
<feature type="compositionally biased region" description="Basic and acidic residues" evidence="1">
    <location>
        <begin position="1"/>
        <end position="11"/>
    </location>
</feature>
<sequence length="61" mass="6912">MALYRKSEVKKGQQVSDGRITTDGKRQKPGVAGPGKWMAGLEGKQRPRISRPHFPPRFFVF</sequence>